<name>A0A174NZA9_BACT4</name>
<dbReference type="Proteomes" id="UP000283616">
    <property type="component" value="Unassembled WGS sequence"/>
</dbReference>
<protein>
    <submittedName>
        <fullName evidence="2">Uncharacterized protein</fullName>
    </submittedName>
</protein>
<dbReference type="Proteomes" id="UP000284785">
    <property type="component" value="Unassembled WGS sequence"/>
</dbReference>
<evidence type="ECO:0000313" key="14">
    <source>
        <dbReference type="Proteomes" id="UP000488521"/>
    </source>
</evidence>
<dbReference type="EMBL" id="QROV01000003">
    <property type="protein sequence ID" value="RHL63596.1"/>
    <property type="molecule type" value="Genomic_DNA"/>
</dbReference>
<evidence type="ECO:0000313" key="13">
    <source>
        <dbReference type="Proteomes" id="UP000460317"/>
    </source>
</evidence>
<evidence type="ECO:0000313" key="11">
    <source>
        <dbReference type="Proteomes" id="UP000284785"/>
    </source>
</evidence>
<evidence type="ECO:0000313" key="15">
    <source>
        <dbReference type="Proteomes" id="UP000500882"/>
    </source>
</evidence>
<dbReference type="EMBL" id="QSJP01000002">
    <property type="protein sequence ID" value="RHD90781.1"/>
    <property type="molecule type" value="Genomic_DNA"/>
</dbReference>
<gene>
    <name evidence="1" type="ORF">BatF92_00640</name>
    <name evidence="7" type="ORF">DW011_03040</name>
    <name evidence="6" type="ORF">DW780_02100</name>
    <name evidence="2" type="ORF">ERS852511_02440</name>
    <name evidence="5" type="ORF">GAN59_07930</name>
    <name evidence="4" type="ORF">GAN75_19510</name>
    <name evidence="3" type="ORF">GAN93_17645</name>
    <name evidence="8" type="ORF">KQP59_17675</name>
</gene>
<dbReference type="EMBL" id="WCRS01000004">
    <property type="protein sequence ID" value="KAB4475393.1"/>
    <property type="molecule type" value="Genomic_DNA"/>
</dbReference>
<dbReference type="Proteomes" id="UP000500882">
    <property type="component" value="Chromosome"/>
</dbReference>
<evidence type="ECO:0000313" key="5">
    <source>
        <dbReference type="EMBL" id="KAB4475393.1"/>
    </source>
</evidence>
<dbReference type="EMBL" id="CP083681">
    <property type="protein sequence ID" value="UYU70101.1"/>
    <property type="molecule type" value="Genomic_DNA"/>
</dbReference>
<evidence type="ECO:0000313" key="2">
    <source>
        <dbReference type="EMBL" id="CUP54104.1"/>
    </source>
</evidence>
<evidence type="ECO:0000313" key="12">
    <source>
        <dbReference type="Proteomes" id="UP000436825"/>
    </source>
</evidence>
<dbReference type="Proteomes" id="UP000436825">
    <property type="component" value="Unassembled WGS sequence"/>
</dbReference>
<dbReference type="Proteomes" id="UP000095576">
    <property type="component" value="Unassembled WGS sequence"/>
</dbReference>
<evidence type="ECO:0000313" key="8">
    <source>
        <dbReference type="EMBL" id="UYU70101.1"/>
    </source>
</evidence>
<accession>A0A174NZA9</accession>
<dbReference type="Proteomes" id="UP001156216">
    <property type="component" value="Chromosome"/>
</dbReference>
<reference evidence="8" key="5">
    <citation type="submission" date="2021-06" db="EMBL/GenBank/DDBJ databases">
        <title>Interrogation of the integrated mobile genetic elements in gut-associated Bacteroides with a consensus prediction approach.</title>
        <authorList>
            <person name="Campbell D.E."/>
            <person name="Leigh J.R."/>
            <person name="Kim T."/>
            <person name="England W."/>
            <person name="Whitaker R.J."/>
            <person name="Degnan P.H."/>
        </authorList>
    </citation>
    <scope>NUCLEOTIDE SEQUENCE</scope>
    <source>
        <strain evidence="8">VPI-BTDOT2</strain>
    </source>
</reference>
<evidence type="ECO:0000313" key="4">
    <source>
        <dbReference type="EMBL" id="KAB4453033.1"/>
    </source>
</evidence>
<evidence type="ECO:0000313" key="9">
    <source>
        <dbReference type="Proteomes" id="UP000095576"/>
    </source>
</evidence>
<dbReference type="Proteomes" id="UP000460317">
    <property type="component" value="Unassembled WGS sequence"/>
</dbReference>
<reference evidence="12 13" key="3">
    <citation type="journal article" date="2019" name="Nat. Med.">
        <title>A library of human gut bacterial isolates paired with longitudinal multiomics data enables mechanistic microbiome research.</title>
        <authorList>
            <person name="Poyet M."/>
            <person name="Groussin M."/>
            <person name="Gibbons S.M."/>
            <person name="Avila-Pacheco J."/>
            <person name="Jiang X."/>
            <person name="Kearney S.M."/>
            <person name="Perrotta A.R."/>
            <person name="Berdy B."/>
            <person name="Zhao S."/>
            <person name="Lieberman T.D."/>
            <person name="Swanson P.K."/>
            <person name="Smith M."/>
            <person name="Roesemann S."/>
            <person name="Alexander J.E."/>
            <person name="Rich S.A."/>
            <person name="Livny J."/>
            <person name="Vlamakis H."/>
            <person name="Clish C."/>
            <person name="Bullock K."/>
            <person name="Deik A."/>
            <person name="Scott J."/>
            <person name="Pierce K.A."/>
            <person name="Xavier R.J."/>
            <person name="Alm E.J."/>
        </authorList>
    </citation>
    <scope>NUCLEOTIDE SEQUENCE [LARGE SCALE GENOMIC DNA]</scope>
    <source>
        <strain evidence="5 14">BIOML-A156</strain>
        <strain evidence="4 12">BIOML-A160</strain>
        <strain evidence="3 13">BIOML-A165</strain>
    </source>
</reference>
<dbReference type="EMBL" id="WCSB01000018">
    <property type="protein sequence ID" value="KAB4449902.1"/>
    <property type="molecule type" value="Genomic_DNA"/>
</dbReference>
<evidence type="ECO:0000313" key="3">
    <source>
        <dbReference type="EMBL" id="KAB4449902.1"/>
    </source>
</evidence>
<dbReference type="EMBL" id="WCRW01000015">
    <property type="protein sequence ID" value="KAB4453033.1"/>
    <property type="molecule type" value="Genomic_DNA"/>
</dbReference>
<reference evidence="1 15" key="4">
    <citation type="submission" date="2020-02" db="EMBL/GenBank/DDBJ databases">
        <title>Whole-genome sequencing and comparative analysis of the genomes of Bacteroides thetaiotaomicron and Escherichia coli isolated from a healthy resident in Vietnam.</title>
        <authorList>
            <person name="Mohsin M."/>
            <person name="Tanaka K."/>
            <person name="Kawahara R."/>
            <person name="Kondo S."/>
            <person name="Noguchi H."/>
            <person name="Motooka D."/>
            <person name="Nakamura S."/>
            <person name="Khong D.T."/>
            <person name="Nguyen T.N."/>
            <person name="Tran H.T."/>
            <person name="Yamamoto Y."/>
        </authorList>
    </citation>
    <scope>NUCLEOTIDE SEQUENCE [LARGE SCALE GENOMIC DNA]</scope>
    <source>
        <strain evidence="1 15">F9-2</strain>
    </source>
</reference>
<dbReference type="Proteomes" id="UP000488521">
    <property type="component" value="Unassembled WGS sequence"/>
</dbReference>
<dbReference type="EMBL" id="CZAP01000007">
    <property type="protein sequence ID" value="CUP54104.1"/>
    <property type="molecule type" value="Genomic_DNA"/>
</dbReference>
<reference evidence="10 11" key="2">
    <citation type="submission" date="2018-08" db="EMBL/GenBank/DDBJ databases">
        <title>A genome reference for cultivated species of the human gut microbiota.</title>
        <authorList>
            <person name="Zou Y."/>
            <person name="Xue W."/>
            <person name="Luo G."/>
        </authorList>
    </citation>
    <scope>NUCLEOTIDE SEQUENCE [LARGE SCALE GENOMIC DNA]</scope>
    <source>
        <strain evidence="7 10">AF37-12</strain>
        <strain evidence="6 11">AM30-26</strain>
    </source>
</reference>
<reference evidence="2 9" key="1">
    <citation type="submission" date="2015-09" db="EMBL/GenBank/DDBJ databases">
        <authorList>
            <consortium name="Pathogen Informatics"/>
        </authorList>
    </citation>
    <scope>NUCLEOTIDE SEQUENCE [LARGE SCALE GENOMIC DNA]</scope>
    <source>
        <strain evidence="2 9">2789STDY5834899</strain>
    </source>
</reference>
<evidence type="ECO:0000313" key="1">
    <source>
        <dbReference type="EMBL" id="BCA48122.1"/>
    </source>
</evidence>
<evidence type="ECO:0000313" key="10">
    <source>
        <dbReference type="Proteomes" id="UP000283616"/>
    </source>
</evidence>
<evidence type="ECO:0000313" key="7">
    <source>
        <dbReference type="EMBL" id="RHL63596.1"/>
    </source>
</evidence>
<dbReference type="RefSeq" id="WP_008762497.1">
    <property type="nucleotide sequence ID" value="NZ_AP022660.1"/>
</dbReference>
<dbReference type="AlphaFoldDB" id="A0A174NZA9"/>
<organism evidence="2 9">
    <name type="scientific">Bacteroides thetaiotaomicron</name>
    <dbReference type="NCBI Taxonomy" id="818"/>
    <lineage>
        <taxon>Bacteria</taxon>
        <taxon>Pseudomonadati</taxon>
        <taxon>Bacteroidota</taxon>
        <taxon>Bacteroidia</taxon>
        <taxon>Bacteroidales</taxon>
        <taxon>Bacteroidaceae</taxon>
        <taxon>Bacteroides</taxon>
    </lineage>
</organism>
<proteinExistence type="predicted"/>
<dbReference type="EMBL" id="AP022660">
    <property type="protein sequence ID" value="BCA48122.1"/>
    <property type="molecule type" value="Genomic_DNA"/>
</dbReference>
<sequence length="100" mass="11610">MIGLEIRINDEDPITVASDNLVFVNLLHGYSSDRIMVMGSDLLHYLTWFDGRPEVGDKVLIRIVDTDKVAPVLTMKDCDRYEIKQWYERLKVELQEKGLI</sequence>
<evidence type="ECO:0000313" key="6">
    <source>
        <dbReference type="EMBL" id="RHD90781.1"/>
    </source>
</evidence>